<protein>
    <recommendedName>
        <fullName evidence="3">Myb-like DNA-binding domain-containing protein</fullName>
    </recommendedName>
</protein>
<feature type="region of interest" description="Disordered" evidence="1">
    <location>
        <begin position="126"/>
        <end position="167"/>
    </location>
</feature>
<dbReference type="RefSeq" id="XP_056057941.1">
    <property type="nucleotide sequence ID" value="XM_056199498.1"/>
</dbReference>
<sequence length="317" mass="35634">MPPNANNFLARFLLAILRQTGTKNVNWNQVANDPFLLKPIVSGRAARMRYNRFLNTIANDKPTQRRSSSKNSGVISKSSSPRDFRAKRSPSTESESDVGFAVYPQFNPDVSRHISDLSKDFQSFRPPIHLPSSADPSGELVDGGDYEGDMIGCGNHHNDKNVDDDDDDEARFSAELSLESLRSLALKTALQSRDHSQGFYNKPRTIELQIKPRPHDYDWCAEFHLRLPNLCQILTHILTSCRDLRTLIIVTKSGNHPGDSEEISENEEIPTARITRYIMQYVLLACYVRLAVHGVVTKRLPRVANVTSISAQSLARC</sequence>
<dbReference type="EMBL" id="JAJHUN010000002">
    <property type="protein sequence ID" value="KAJ4161557.1"/>
    <property type="molecule type" value="Genomic_DNA"/>
</dbReference>
<gene>
    <name evidence="4" type="ORF">LMH87_007589</name>
</gene>
<dbReference type="KEGG" id="amus:LMH87_007589"/>
<name>A0A9W8QLY1_AKAMU</name>
<comment type="caution">
    <text evidence="4">The sequence shown here is derived from an EMBL/GenBank/DDBJ whole genome shotgun (WGS) entry which is preliminary data.</text>
</comment>
<proteinExistence type="predicted"/>
<feature type="signal peptide" evidence="2">
    <location>
        <begin position="1"/>
        <end position="22"/>
    </location>
</feature>
<keyword evidence="2" id="KW-0732">Signal</keyword>
<keyword evidence="5" id="KW-1185">Reference proteome</keyword>
<evidence type="ECO:0000259" key="3">
    <source>
        <dbReference type="Pfam" id="PF22980"/>
    </source>
</evidence>
<dbReference type="GeneID" id="80894748"/>
<feature type="chain" id="PRO_5040719025" description="Myb-like DNA-binding domain-containing protein" evidence="2">
    <location>
        <begin position="23"/>
        <end position="317"/>
    </location>
</feature>
<evidence type="ECO:0000256" key="2">
    <source>
        <dbReference type="SAM" id="SignalP"/>
    </source>
</evidence>
<evidence type="ECO:0000313" key="4">
    <source>
        <dbReference type="EMBL" id="KAJ4161557.1"/>
    </source>
</evidence>
<evidence type="ECO:0000256" key="1">
    <source>
        <dbReference type="SAM" id="MobiDB-lite"/>
    </source>
</evidence>
<reference evidence="4" key="1">
    <citation type="journal article" date="2023" name="Access Microbiol">
        <title>De-novo genome assembly for Akanthomyces muscarius, a biocontrol agent of insect agricultural pests.</title>
        <authorList>
            <person name="Erdos Z."/>
            <person name="Studholme D.J."/>
            <person name="Raymond B."/>
            <person name="Sharma M."/>
        </authorList>
    </citation>
    <scope>NUCLEOTIDE SEQUENCE</scope>
    <source>
        <strain evidence="4">Ve6</strain>
    </source>
</reference>
<dbReference type="AlphaFoldDB" id="A0A9W8QLY1"/>
<feature type="region of interest" description="Disordered" evidence="1">
    <location>
        <begin position="57"/>
        <end position="100"/>
    </location>
</feature>
<feature type="compositionally biased region" description="Low complexity" evidence="1">
    <location>
        <begin position="69"/>
        <end position="79"/>
    </location>
</feature>
<dbReference type="InterPro" id="IPR054505">
    <property type="entry name" value="Myb_DNA-bind_8"/>
</dbReference>
<evidence type="ECO:0000313" key="5">
    <source>
        <dbReference type="Proteomes" id="UP001144673"/>
    </source>
</evidence>
<accession>A0A9W8QLY1</accession>
<organism evidence="4 5">
    <name type="scientific">Akanthomyces muscarius</name>
    <name type="common">Entomopathogenic fungus</name>
    <name type="synonym">Lecanicillium muscarium</name>
    <dbReference type="NCBI Taxonomy" id="2231603"/>
    <lineage>
        <taxon>Eukaryota</taxon>
        <taxon>Fungi</taxon>
        <taxon>Dikarya</taxon>
        <taxon>Ascomycota</taxon>
        <taxon>Pezizomycotina</taxon>
        <taxon>Sordariomycetes</taxon>
        <taxon>Hypocreomycetidae</taxon>
        <taxon>Hypocreales</taxon>
        <taxon>Cordycipitaceae</taxon>
        <taxon>Akanthomyces</taxon>
    </lineage>
</organism>
<dbReference type="Pfam" id="PF22980">
    <property type="entry name" value="Myb_DNA-bind_8"/>
    <property type="match status" value="1"/>
</dbReference>
<dbReference type="Proteomes" id="UP001144673">
    <property type="component" value="Unassembled WGS sequence"/>
</dbReference>
<feature type="domain" description="Myb-like DNA-binding" evidence="3">
    <location>
        <begin position="11"/>
        <end position="56"/>
    </location>
</feature>